<protein>
    <submittedName>
        <fullName evidence="1">Uncharacterized protein</fullName>
    </submittedName>
</protein>
<sequence length="137" mass="15676">MRYKSDVPKEKQIRLSQFRLFPGDRVLIKIRSVFYWGNVVEVCSANPEYVLGGAGAKGAGVIRWKEEDREDCRAFLLGGHKDVPIRLKKSMWAVIGYSMPRGLSGHLAISKEATIKIFTYDIETMLQEDRLRILELC</sequence>
<evidence type="ECO:0000313" key="2">
    <source>
        <dbReference type="Proteomes" id="UP000177982"/>
    </source>
</evidence>
<proteinExistence type="predicted"/>
<comment type="caution">
    <text evidence="1">The sequence shown here is derived from an EMBL/GenBank/DDBJ whole genome shotgun (WGS) entry which is preliminary data.</text>
</comment>
<reference evidence="1 2" key="1">
    <citation type="journal article" date="2016" name="Nat. Commun.">
        <title>Thousands of microbial genomes shed light on interconnected biogeochemical processes in an aquifer system.</title>
        <authorList>
            <person name="Anantharaman K."/>
            <person name="Brown C.T."/>
            <person name="Hug L.A."/>
            <person name="Sharon I."/>
            <person name="Castelle C.J."/>
            <person name="Probst A.J."/>
            <person name="Thomas B.C."/>
            <person name="Singh A."/>
            <person name="Wilkins M.J."/>
            <person name="Karaoz U."/>
            <person name="Brodie E.L."/>
            <person name="Williams K.H."/>
            <person name="Hubbard S.S."/>
            <person name="Banfield J.F."/>
        </authorList>
    </citation>
    <scope>NUCLEOTIDE SEQUENCE [LARGE SCALE GENOMIC DNA]</scope>
</reference>
<dbReference type="Proteomes" id="UP000177982">
    <property type="component" value="Unassembled WGS sequence"/>
</dbReference>
<name>A0A1G2L687_9BACT</name>
<dbReference type="AlphaFoldDB" id="A0A1G2L687"/>
<evidence type="ECO:0000313" key="1">
    <source>
        <dbReference type="EMBL" id="OHA07167.1"/>
    </source>
</evidence>
<dbReference type="EMBL" id="MHQO01000015">
    <property type="protein sequence ID" value="OHA07167.1"/>
    <property type="molecule type" value="Genomic_DNA"/>
</dbReference>
<organism evidence="1 2">
    <name type="scientific">Candidatus Sungbacteria bacterium RIFCSPLOWO2_01_FULL_47_10</name>
    <dbReference type="NCBI Taxonomy" id="1802276"/>
    <lineage>
        <taxon>Bacteria</taxon>
        <taxon>Candidatus Sungiibacteriota</taxon>
    </lineage>
</organism>
<accession>A0A1G2L687</accession>
<gene>
    <name evidence="1" type="ORF">A2934_02180</name>
</gene>